<keyword evidence="2 5" id="KW-0812">Transmembrane</keyword>
<dbReference type="EMBL" id="LNQE01001864">
    <property type="protein sequence ID" value="KUG03964.1"/>
    <property type="molecule type" value="Genomic_DNA"/>
</dbReference>
<keyword evidence="4 5" id="KW-0472">Membrane</keyword>
<feature type="transmembrane region" description="Helical" evidence="5">
    <location>
        <begin position="89"/>
        <end position="109"/>
    </location>
</feature>
<keyword evidence="3 5" id="KW-1133">Transmembrane helix</keyword>
<evidence type="ECO:0000256" key="4">
    <source>
        <dbReference type="ARBA" id="ARBA00023136"/>
    </source>
</evidence>
<organism evidence="6">
    <name type="scientific">hydrocarbon metagenome</name>
    <dbReference type="NCBI Taxonomy" id="938273"/>
    <lineage>
        <taxon>unclassified sequences</taxon>
        <taxon>metagenomes</taxon>
        <taxon>ecological metagenomes</taxon>
    </lineage>
</organism>
<dbReference type="Pfam" id="PF09685">
    <property type="entry name" value="MamF_MmsF"/>
    <property type="match status" value="1"/>
</dbReference>
<sequence length="127" mass="14043">MNQTEQASRNWAIGCHLSALALYLGIPFGNILGPLIIWLFKKDESPLVDENGKEALNFQISLLLYGAIAVILIFVFSLTIIFIPLAVMLGMLIFLFGPVNLIFIIIAALKVSNGESFSYPLSMRLLK</sequence>
<name>A0A0W8E5S7_9ZZZZ</name>
<protein>
    <recommendedName>
        <fullName evidence="7">Orotate phosphoribosyltransferase</fullName>
    </recommendedName>
</protein>
<evidence type="ECO:0008006" key="7">
    <source>
        <dbReference type="Google" id="ProtNLM"/>
    </source>
</evidence>
<feature type="transmembrane region" description="Helical" evidence="5">
    <location>
        <begin position="20"/>
        <end position="40"/>
    </location>
</feature>
<gene>
    <name evidence="6" type="ORF">ASZ90_018627</name>
</gene>
<comment type="subcellular location">
    <subcellularLocation>
        <location evidence="1">Membrane</location>
        <topology evidence="1">Multi-pass membrane protein</topology>
    </subcellularLocation>
</comment>
<evidence type="ECO:0000256" key="2">
    <source>
        <dbReference type="ARBA" id="ARBA00022692"/>
    </source>
</evidence>
<dbReference type="InterPro" id="IPR019109">
    <property type="entry name" value="MamF_MmsF"/>
</dbReference>
<feature type="transmembrane region" description="Helical" evidence="5">
    <location>
        <begin position="60"/>
        <end position="83"/>
    </location>
</feature>
<evidence type="ECO:0000256" key="1">
    <source>
        <dbReference type="ARBA" id="ARBA00004141"/>
    </source>
</evidence>
<evidence type="ECO:0000256" key="3">
    <source>
        <dbReference type="ARBA" id="ARBA00022989"/>
    </source>
</evidence>
<accession>A0A0W8E5S7</accession>
<evidence type="ECO:0000313" key="6">
    <source>
        <dbReference type="EMBL" id="KUG03964.1"/>
    </source>
</evidence>
<dbReference type="AlphaFoldDB" id="A0A0W8E5S7"/>
<proteinExistence type="predicted"/>
<comment type="caution">
    <text evidence="6">The sequence shown here is derived from an EMBL/GenBank/DDBJ whole genome shotgun (WGS) entry which is preliminary data.</text>
</comment>
<reference evidence="6" key="1">
    <citation type="journal article" date="2015" name="Proc. Natl. Acad. Sci. U.S.A.">
        <title>Networks of energetic and metabolic interactions define dynamics in microbial communities.</title>
        <authorList>
            <person name="Embree M."/>
            <person name="Liu J.K."/>
            <person name="Al-Bassam M.M."/>
            <person name="Zengler K."/>
        </authorList>
    </citation>
    <scope>NUCLEOTIDE SEQUENCE</scope>
</reference>
<evidence type="ECO:0000256" key="5">
    <source>
        <dbReference type="SAM" id="Phobius"/>
    </source>
</evidence>